<dbReference type="AlphaFoldDB" id="U5T3M8"/>
<dbReference type="InterPro" id="IPR027020">
    <property type="entry name" value="YnjB"/>
</dbReference>
<dbReference type="InterPro" id="IPR006059">
    <property type="entry name" value="SBP"/>
</dbReference>
<feature type="chain" id="PRO_5004664517" description="ABC transporter substrate-binding protein" evidence="1">
    <location>
        <begin position="19"/>
        <end position="402"/>
    </location>
</feature>
<evidence type="ECO:0000256" key="1">
    <source>
        <dbReference type="SAM" id="SignalP"/>
    </source>
</evidence>
<evidence type="ECO:0000313" key="3">
    <source>
        <dbReference type="Proteomes" id="UP000017640"/>
    </source>
</evidence>
<dbReference type="STRING" id="1335757.SPICUR_05400"/>
<dbReference type="SUPFAM" id="SSF53850">
    <property type="entry name" value="Periplasmic binding protein-like II"/>
    <property type="match status" value="1"/>
</dbReference>
<dbReference type="PANTHER" id="PTHR42779">
    <property type="entry name" value="PROTEIN YNJB"/>
    <property type="match status" value="1"/>
</dbReference>
<sequence length="402" mass="44417">MRFTLMMLSALALGTGSAASTDTQNGSNWADTRQAAQGQTVYWNAWGGDSRTNRFIQWVSEQTQQRFGVTVRHVKLADTAEAVTRVVTEKAAGRDESGSVDLLWINGPNFLSMKEQDLLHGPFVRDLPNSRYLDLSPGSANTTDFTVPTDGLESPWRLARFVFNYDAARVDDPPRSIPALLDWARDNPGRFTHPHPDNFMGATFLKQALIELTPDPALLQKPVASADFEAATAPLWRWYDAIRPYLWRDGRTFPANESEQQQLVNDGAVDIGMSFDPASTAAAIQQGLLPQTARVLIPTAGSIGNVSFVAIPYNARHIAGARVVANFLLSPRAQARMQNIEVLGAFSVLDFDRLDEAARARFAALPEAPALPSREALGQTLPEPHPSWMTKLVEIWSQRYTR</sequence>
<dbReference type="NCBIfam" id="NF008633">
    <property type="entry name" value="PRK11622.1"/>
    <property type="match status" value="1"/>
</dbReference>
<reference evidence="2 3" key="1">
    <citation type="journal article" date="2013" name="BMC Genomics">
        <title>Genomes of "Spiribacter", a streamlined, successful halophilic bacterium.</title>
        <authorList>
            <person name="Lopez-Perez M."/>
            <person name="Ghai R."/>
            <person name="Leon M.J."/>
            <person name="Rodriguez-Olmos A."/>
            <person name="Copa-Patino J.L."/>
            <person name="Soliveri J."/>
            <person name="Sanchez-Porro C."/>
            <person name="Ventosa A."/>
            <person name="Rodriguez-Valera F."/>
        </authorList>
    </citation>
    <scope>NUCLEOTIDE SEQUENCE [LARGE SCALE GENOMIC DNA]</scope>
    <source>
        <strain evidence="2 3">UAH-SP71</strain>
    </source>
</reference>
<dbReference type="RefSeq" id="WP_023366832.1">
    <property type="nucleotide sequence ID" value="NC_022664.1"/>
</dbReference>
<dbReference type="EMBL" id="CP005990">
    <property type="protein sequence ID" value="AGY92055.1"/>
    <property type="molecule type" value="Genomic_DNA"/>
</dbReference>
<organism evidence="2 3">
    <name type="scientific">Spiribacter curvatus</name>
    <dbReference type="NCBI Taxonomy" id="1335757"/>
    <lineage>
        <taxon>Bacteria</taxon>
        <taxon>Pseudomonadati</taxon>
        <taxon>Pseudomonadota</taxon>
        <taxon>Gammaproteobacteria</taxon>
        <taxon>Chromatiales</taxon>
        <taxon>Ectothiorhodospiraceae</taxon>
        <taxon>Spiribacter</taxon>
    </lineage>
</organism>
<protein>
    <recommendedName>
        <fullName evidence="4">ABC transporter substrate-binding protein</fullName>
    </recommendedName>
</protein>
<dbReference type="eggNOG" id="COG4134">
    <property type="taxonomic scope" value="Bacteria"/>
</dbReference>
<dbReference type="KEGG" id="spiu:SPICUR_05400"/>
<gene>
    <name evidence="2" type="ORF">SPICUR_05400</name>
</gene>
<accession>U5T3M8</accession>
<evidence type="ECO:0000313" key="2">
    <source>
        <dbReference type="EMBL" id="AGY92055.1"/>
    </source>
</evidence>
<dbReference type="Pfam" id="PF13416">
    <property type="entry name" value="SBP_bac_8"/>
    <property type="match status" value="1"/>
</dbReference>
<dbReference type="PANTHER" id="PTHR42779:SF1">
    <property type="entry name" value="PROTEIN YNJB"/>
    <property type="match status" value="1"/>
</dbReference>
<keyword evidence="3" id="KW-1185">Reference proteome</keyword>
<dbReference type="HOGENOM" id="CLU_045122_0_0_6"/>
<keyword evidence="1" id="KW-0732">Signal</keyword>
<dbReference type="PATRIC" id="fig|1335757.3.peg.1052"/>
<dbReference type="Gene3D" id="3.40.190.10">
    <property type="entry name" value="Periplasmic binding protein-like II"/>
    <property type="match status" value="2"/>
</dbReference>
<name>U5T3M8_9GAMM</name>
<dbReference type="Proteomes" id="UP000017640">
    <property type="component" value="Chromosome"/>
</dbReference>
<proteinExistence type="predicted"/>
<dbReference type="PIRSF" id="PIRSF029172">
    <property type="entry name" value="UCP029172_ABC_sbc_YnjB"/>
    <property type="match status" value="1"/>
</dbReference>
<evidence type="ECO:0008006" key="4">
    <source>
        <dbReference type="Google" id="ProtNLM"/>
    </source>
</evidence>
<feature type="signal peptide" evidence="1">
    <location>
        <begin position="1"/>
        <end position="18"/>
    </location>
</feature>